<protein>
    <submittedName>
        <fullName evidence="1">Uncharacterized protein</fullName>
    </submittedName>
</protein>
<evidence type="ECO:0000313" key="2">
    <source>
        <dbReference type="Proteomes" id="UP000749293"/>
    </source>
</evidence>
<accession>A0A9P4YRH7</accession>
<organism evidence="1 2">
    <name type="scientific">Geosmithia morbida</name>
    <dbReference type="NCBI Taxonomy" id="1094350"/>
    <lineage>
        <taxon>Eukaryota</taxon>
        <taxon>Fungi</taxon>
        <taxon>Dikarya</taxon>
        <taxon>Ascomycota</taxon>
        <taxon>Pezizomycotina</taxon>
        <taxon>Sordariomycetes</taxon>
        <taxon>Hypocreomycetidae</taxon>
        <taxon>Hypocreales</taxon>
        <taxon>Bionectriaceae</taxon>
        <taxon>Geosmithia</taxon>
    </lineage>
</organism>
<dbReference type="GeneID" id="55969402"/>
<dbReference type="EMBL" id="JAANYQ010000017">
    <property type="protein sequence ID" value="KAF4120373.1"/>
    <property type="molecule type" value="Genomic_DNA"/>
</dbReference>
<proteinExistence type="predicted"/>
<dbReference type="RefSeq" id="XP_035319025.1">
    <property type="nucleotide sequence ID" value="XM_035465150.1"/>
</dbReference>
<comment type="caution">
    <text evidence="1">The sequence shown here is derived from an EMBL/GenBank/DDBJ whole genome shotgun (WGS) entry which is preliminary data.</text>
</comment>
<name>A0A9P4YRH7_9HYPO</name>
<sequence length="67" mass="7332">MLASLSLQLRHLLFVDPDLLVKALAASLALLVHDQGLDFVARRRALVLYKFDLLVHAAVHAGLHGAH</sequence>
<keyword evidence="2" id="KW-1185">Reference proteome</keyword>
<evidence type="ECO:0000313" key="1">
    <source>
        <dbReference type="EMBL" id="KAF4120373.1"/>
    </source>
</evidence>
<dbReference type="AlphaFoldDB" id="A0A9P4YRH7"/>
<gene>
    <name evidence="1" type="ORF">GMORB2_3174</name>
</gene>
<reference evidence="1" key="1">
    <citation type="submission" date="2020-03" db="EMBL/GenBank/DDBJ databases">
        <title>Site-based positive gene gene selection in Geosmithia morbida across the United States reveals a broad range of putative effectors and factors for local host and environmental adapation.</title>
        <authorList>
            <person name="Onufrak A."/>
            <person name="Murdoch R.W."/>
            <person name="Gazis R."/>
            <person name="Huff M."/>
            <person name="Staton M."/>
            <person name="Klingeman W."/>
            <person name="Hadziabdic D."/>
        </authorList>
    </citation>
    <scope>NUCLEOTIDE SEQUENCE</scope>
    <source>
        <strain evidence="1">1262</strain>
    </source>
</reference>
<dbReference type="Proteomes" id="UP000749293">
    <property type="component" value="Unassembled WGS sequence"/>
</dbReference>